<accession>A0A1G7SRW4</accession>
<name>A0A1G7SRW4_9FLAO</name>
<keyword evidence="1" id="KW-0472">Membrane</keyword>
<evidence type="ECO:0000313" key="2">
    <source>
        <dbReference type="EMBL" id="SDG25795.1"/>
    </source>
</evidence>
<feature type="transmembrane region" description="Helical" evidence="1">
    <location>
        <begin position="85"/>
        <end position="106"/>
    </location>
</feature>
<proteinExistence type="predicted"/>
<keyword evidence="1" id="KW-0812">Transmembrane</keyword>
<evidence type="ECO:0000313" key="3">
    <source>
        <dbReference type="Proteomes" id="UP000199203"/>
    </source>
</evidence>
<keyword evidence="1" id="KW-1133">Transmembrane helix</keyword>
<sequence length="137" mass="15470">MYILTKNLHGIFAYISLILLIFAVIYAIYGLLRRTDYGKPARIISMLALSGVHMQIVIGLVLYFLSPLGSSNVSREMMKNSTSRFYALEHPFMMLIGIALITIGYVRAKKASEKKRKFLSIAIFYAIGLLCLLSRMP</sequence>
<organism evidence="2 3">
    <name type="scientific">Epilithonimonas hungarica</name>
    <dbReference type="NCBI Taxonomy" id="454006"/>
    <lineage>
        <taxon>Bacteria</taxon>
        <taxon>Pseudomonadati</taxon>
        <taxon>Bacteroidota</taxon>
        <taxon>Flavobacteriia</taxon>
        <taxon>Flavobacteriales</taxon>
        <taxon>Weeksellaceae</taxon>
        <taxon>Chryseobacterium group</taxon>
        <taxon>Epilithonimonas</taxon>
    </lineage>
</organism>
<evidence type="ECO:0008006" key="4">
    <source>
        <dbReference type="Google" id="ProtNLM"/>
    </source>
</evidence>
<feature type="transmembrane region" description="Helical" evidence="1">
    <location>
        <begin position="118"/>
        <end position="136"/>
    </location>
</feature>
<dbReference type="Proteomes" id="UP000199203">
    <property type="component" value="Unassembled WGS sequence"/>
</dbReference>
<keyword evidence="3" id="KW-1185">Reference proteome</keyword>
<gene>
    <name evidence="2" type="ORF">SAMN05421825_3062</name>
</gene>
<reference evidence="3" key="1">
    <citation type="submission" date="2016-10" db="EMBL/GenBank/DDBJ databases">
        <authorList>
            <person name="Varghese N."/>
            <person name="Submissions S."/>
        </authorList>
    </citation>
    <scope>NUCLEOTIDE SEQUENCE [LARGE SCALE GENOMIC DNA]</scope>
    <source>
        <strain evidence="3">DSM 19684</strain>
    </source>
</reference>
<dbReference type="STRING" id="454006.SAMN05421825_3062"/>
<dbReference type="AlphaFoldDB" id="A0A1G7SRW4"/>
<dbReference type="EMBL" id="FNBH01000003">
    <property type="protein sequence ID" value="SDG25795.1"/>
    <property type="molecule type" value="Genomic_DNA"/>
</dbReference>
<protein>
    <recommendedName>
        <fullName evidence="4">Cytochrome B</fullName>
    </recommendedName>
</protein>
<feature type="transmembrane region" description="Helical" evidence="1">
    <location>
        <begin position="44"/>
        <end position="65"/>
    </location>
</feature>
<evidence type="ECO:0000256" key="1">
    <source>
        <dbReference type="SAM" id="Phobius"/>
    </source>
</evidence>
<feature type="transmembrane region" description="Helical" evidence="1">
    <location>
        <begin position="12"/>
        <end position="32"/>
    </location>
</feature>